<keyword evidence="3" id="KW-1185">Reference proteome</keyword>
<evidence type="ECO:0000256" key="1">
    <source>
        <dbReference type="SAM" id="MobiDB-lite"/>
    </source>
</evidence>
<dbReference type="Proteomes" id="UP000479000">
    <property type="component" value="Unassembled WGS sequence"/>
</dbReference>
<feature type="region of interest" description="Disordered" evidence="1">
    <location>
        <begin position="21"/>
        <end position="57"/>
    </location>
</feature>
<dbReference type="EMBL" id="CADCXU010019201">
    <property type="protein sequence ID" value="CAB0007682.1"/>
    <property type="molecule type" value="Genomic_DNA"/>
</dbReference>
<name>A0A6H5GV39_9HEMI</name>
<dbReference type="AlphaFoldDB" id="A0A6H5GV39"/>
<feature type="non-terminal residue" evidence="2">
    <location>
        <position position="57"/>
    </location>
</feature>
<sequence>MRTHDLRVNYALRNYALPNDKCGGDVPYARAPQQREDREEIADETDDHDGDCGGGRK</sequence>
<proteinExistence type="predicted"/>
<accession>A0A6H5GV39</accession>
<evidence type="ECO:0000313" key="2">
    <source>
        <dbReference type="EMBL" id="CAB0007682.1"/>
    </source>
</evidence>
<feature type="compositionally biased region" description="Acidic residues" evidence="1">
    <location>
        <begin position="39"/>
        <end position="49"/>
    </location>
</feature>
<protein>
    <submittedName>
        <fullName evidence="2">Uncharacterized protein</fullName>
    </submittedName>
</protein>
<gene>
    <name evidence="2" type="ORF">NTEN_LOCUS12949</name>
</gene>
<reference evidence="2 3" key="1">
    <citation type="submission" date="2020-02" db="EMBL/GenBank/DDBJ databases">
        <authorList>
            <person name="Ferguson B K."/>
        </authorList>
    </citation>
    <scope>NUCLEOTIDE SEQUENCE [LARGE SCALE GENOMIC DNA]</scope>
</reference>
<organism evidence="2 3">
    <name type="scientific">Nesidiocoris tenuis</name>
    <dbReference type="NCBI Taxonomy" id="355587"/>
    <lineage>
        <taxon>Eukaryota</taxon>
        <taxon>Metazoa</taxon>
        <taxon>Ecdysozoa</taxon>
        <taxon>Arthropoda</taxon>
        <taxon>Hexapoda</taxon>
        <taxon>Insecta</taxon>
        <taxon>Pterygota</taxon>
        <taxon>Neoptera</taxon>
        <taxon>Paraneoptera</taxon>
        <taxon>Hemiptera</taxon>
        <taxon>Heteroptera</taxon>
        <taxon>Panheteroptera</taxon>
        <taxon>Cimicomorpha</taxon>
        <taxon>Miridae</taxon>
        <taxon>Dicyphina</taxon>
        <taxon>Nesidiocoris</taxon>
    </lineage>
</organism>
<evidence type="ECO:0000313" key="3">
    <source>
        <dbReference type="Proteomes" id="UP000479000"/>
    </source>
</evidence>